<evidence type="ECO:0000313" key="1">
    <source>
        <dbReference type="EMBL" id="KXS31873.1"/>
    </source>
</evidence>
<accession>A0A139BST1</accession>
<proteinExistence type="predicted"/>
<dbReference type="Proteomes" id="UP000070578">
    <property type="component" value="Unassembled WGS sequence"/>
</dbReference>
<gene>
    <name evidence="1" type="ORF">AWT59_2005</name>
</gene>
<reference evidence="1 2" key="1">
    <citation type="submission" date="2016-02" db="EMBL/GenBank/DDBJ databases">
        <authorList>
            <person name="Wen L."/>
            <person name="He K."/>
            <person name="Yang H."/>
        </authorList>
    </citation>
    <scope>NUCLEOTIDE SEQUENCE [LARGE SCALE GENOMIC DNA]</scope>
    <source>
        <strain evidence="1">ShG14-8</strain>
    </source>
</reference>
<dbReference type="EMBL" id="LSLI01000052">
    <property type="protein sequence ID" value="KXS31873.1"/>
    <property type="molecule type" value="Genomic_DNA"/>
</dbReference>
<sequence>MLEMDLDASKVAAFKAGTALKGVVNGVKK</sequence>
<comment type="caution">
    <text evidence="1">The sequence shown here is derived from an EMBL/GenBank/DDBJ whole genome shotgun (WGS) entry which is preliminary data.</text>
</comment>
<reference evidence="1 2" key="2">
    <citation type="submission" date="2016-03" db="EMBL/GenBank/DDBJ databases">
        <title>New uncultured bacterium of the family Gallionellaceae from acid mine drainage: description and reconstruction of genome based on metagenomic analysis of microbial community.</title>
        <authorList>
            <person name="Kadnikov V."/>
            <person name="Ivasenko D."/>
            <person name="Beletsky A."/>
            <person name="Mardanov A."/>
            <person name="Danilova E."/>
            <person name="Pimenov N."/>
            <person name="Karnachuk O."/>
            <person name="Ravin N."/>
        </authorList>
    </citation>
    <scope>NUCLEOTIDE SEQUENCE [LARGE SCALE GENOMIC DNA]</scope>
    <source>
        <strain evidence="1">ShG14-8</strain>
    </source>
</reference>
<evidence type="ECO:0000313" key="2">
    <source>
        <dbReference type="Proteomes" id="UP000070578"/>
    </source>
</evidence>
<name>A0A139BST1_9PROT</name>
<dbReference type="AlphaFoldDB" id="A0A139BST1"/>
<protein>
    <submittedName>
        <fullName evidence="1">Uncharacterized protein</fullName>
    </submittedName>
</protein>
<organism evidence="1 2">
    <name type="scientific">Candidatus Gallionella acididurans</name>
    <dbReference type="NCBI Taxonomy" id="1796491"/>
    <lineage>
        <taxon>Bacteria</taxon>
        <taxon>Pseudomonadati</taxon>
        <taxon>Pseudomonadota</taxon>
        <taxon>Betaproteobacteria</taxon>
        <taxon>Nitrosomonadales</taxon>
        <taxon>Gallionellaceae</taxon>
        <taxon>Gallionella</taxon>
    </lineage>
</organism>